<feature type="domain" description="Thioesterase" evidence="24">
    <location>
        <begin position="118"/>
        <end position="193"/>
    </location>
</feature>
<dbReference type="InterPro" id="IPR029069">
    <property type="entry name" value="HotDog_dom_sf"/>
</dbReference>
<evidence type="ECO:0000256" key="16">
    <source>
        <dbReference type="ARBA" id="ARBA00038848"/>
    </source>
</evidence>
<evidence type="ECO:0000256" key="4">
    <source>
        <dbReference type="ARBA" id="ARBA00022475"/>
    </source>
</evidence>
<keyword evidence="11" id="KW-0472">Membrane</keyword>
<dbReference type="Proteomes" id="UP001178281">
    <property type="component" value="Unassembled WGS sequence"/>
</dbReference>
<evidence type="ECO:0000256" key="14">
    <source>
        <dbReference type="ARBA" id="ARBA00037002"/>
    </source>
</evidence>
<dbReference type="InterPro" id="IPR006683">
    <property type="entry name" value="Thioestr_dom"/>
</dbReference>
<evidence type="ECO:0000256" key="11">
    <source>
        <dbReference type="ARBA" id="ARBA00023136"/>
    </source>
</evidence>
<accession>A0AA90NHE7</accession>
<comment type="catalytic activity">
    <reaction evidence="22">
        <text>dodecanoyl-CoA + H2O = dodecanoate + CoA + H(+)</text>
        <dbReference type="Rhea" id="RHEA:30135"/>
        <dbReference type="ChEBI" id="CHEBI:15377"/>
        <dbReference type="ChEBI" id="CHEBI:15378"/>
        <dbReference type="ChEBI" id="CHEBI:18262"/>
        <dbReference type="ChEBI" id="CHEBI:57287"/>
        <dbReference type="ChEBI" id="CHEBI:57375"/>
    </reaction>
    <physiologicalReaction direction="left-to-right" evidence="22">
        <dbReference type="Rhea" id="RHEA:30136"/>
    </physiologicalReaction>
</comment>
<evidence type="ECO:0000256" key="2">
    <source>
        <dbReference type="ARBA" id="ARBA00004496"/>
    </source>
</evidence>
<organism evidence="25 26">
    <name type="scientific">Tsukamurella strandjordii</name>
    <dbReference type="NCBI Taxonomy" id="147577"/>
    <lineage>
        <taxon>Bacteria</taxon>
        <taxon>Bacillati</taxon>
        <taxon>Actinomycetota</taxon>
        <taxon>Actinomycetes</taxon>
        <taxon>Mycobacteriales</taxon>
        <taxon>Tsukamurellaceae</taxon>
        <taxon>Tsukamurella</taxon>
    </lineage>
</organism>
<keyword evidence="26" id="KW-1185">Reference proteome</keyword>
<evidence type="ECO:0000256" key="21">
    <source>
        <dbReference type="ARBA" id="ARBA00047969"/>
    </source>
</evidence>
<dbReference type="InterPro" id="IPR052365">
    <property type="entry name" value="THEM4/THEM5_acyl-CoA_thioest"/>
</dbReference>
<evidence type="ECO:0000256" key="18">
    <source>
        <dbReference type="ARBA" id="ARBA00043210"/>
    </source>
</evidence>
<keyword evidence="7" id="KW-0378">Hydrolase</keyword>
<comment type="catalytic activity">
    <reaction evidence="13">
        <text>(5Z,8Z,11Z,14Z)-eicosatetraenoyl-CoA + H2O = (5Z,8Z,11Z,14Z)-eicosatetraenoate + CoA + H(+)</text>
        <dbReference type="Rhea" id="RHEA:40151"/>
        <dbReference type="ChEBI" id="CHEBI:15377"/>
        <dbReference type="ChEBI" id="CHEBI:15378"/>
        <dbReference type="ChEBI" id="CHEBI:32395"/>
        <dbReference type="ChEBI" id="CHEBI:57287"/>
        <dbReference type="ChEBI" id="CHEBI:57368"/>
    </reaction>
    <physiologicalReaction direction="left-to-right" evidence="13">
        <dbReference type="Rhea" id="RHEA:40152"/>
    </physiologicalReaction>
</comment>
<comment type="catalytic activity">
    <reaction evidence="23">
        <text>tetradecanoyl-CoA + H2O = tetradecanoate + CoA + H(+)</text>
        <dbReference type="Rhea" id="RHEA:40119"/>
        <dbReference type="ChEBI" id="CHEBI:15377"/>
        <dbReference type="ChEBI" id="CHEBI:15378"/>
        <dbReference type="ChEBI" id="CHEBI:30807"/>
        <dbReference type="ChEBI" id="CHEBI:57287"/>
        <dbReference type="ChEBI" id="CHEBI:57385"/>
    </reaction>
    <physiologicalReaction direction="left-to-right" evidence="23">
        <dbReference type="Rhea" id="RHEA:40120"/>
    </physiologicalReaction>
</comment>
<protein>
    <recommendedName>
        <fullName evidence="17">Acyl-coenzyme A thioesterase THEM4</fullName>
        <ecNumber evidence="16">3.1.2.2</ecNumber>
    </recommendedName>
    <alternativeName>
        <fullName evidence="18">Thioesterase superfamily member 4</fullName>
    </alternativeName>
</protein>
<keyword evidence="9" id="KW-0809">Transit peptide</keyword>
<dbReference type="RefSeq" id="WP_305111348.1">
    <property type="nucleotide sequence ID" value="NZ_BAAAII010000004.1"/>
</dbReference>
<evidence type="ECO:0000313" key="25">
    <source>
        <dbReference type="EMBL" id="MDP0398505.1"/>
    </source>
</evidence>
<evidence type="ECO:0000256" key="8">
    <source>
        <dbReference type="ARBA" id="ARBA00022832"/>
    </source>
</evidence>
<comment type="subcellular location">
    <subcellularLocation>
        <location evidence="3">Cell projection</location>
        <location evidence="3">Ruffle membrane</location>
    </subcellularLocation>
    <subcellularLocation>
        <location evidence="2">Cytoplasm</location>
    </subcellularLocation>
    <subcellularLocation>
        <location evidence="1">Membrane</location>
        <topology evidence="1">Peripheral membrane protein</topology>
    </subcellularLocation>
</comment>
<evidence type="ECO:0000256" key="9">
    <source>
        <dbReference type="ARBA" id="ARBA00022946"/>
    </source>
</evidence>
<evidence type="ECO:0000259" key="24">
    <source>
        <dbReference type="Pfam" id="PF03061"/>
    </source>
</evidence>
<comment type="similarity">
    <text evidence="15">Belongs to the THEM4/THEM5 thioesterase family.</text>
</comment>
<comment type="catalytic activity">
    <reaction evidence="14">
        <text>(9Z)-octadecenoyl-CoA + H2O = (9Z)-octadecenoate + CoA + H(+)</text>
        <dbReference type="Rhea" id="RHEA:40139"/>
        <dbReference type="ChEBI" id="CHEBI:15377"/>
        <dbReference type="ChEBI" id="CHEBI:15378"/>
        <dbReference type="ChEBI" id="CHEBI:30823"/>
        <dbReference type="ChEBI" id="CHEBI:57287"/>
        <dbReference type="ChEBI" id="CHEBI:57387"/>
    </reaction>
    <physiologicalReaction direction="left-to-right" evidence="14">
        <dbReference type="Rhea" id="RHEA:40140"/>
    </physiologicalReaction>
</comment>
<comment type="caution">
    <text evidence="25">The sequence shown here is derived from an EMBL/GenBank/DDBJ whole genome shotgun (WGS) entry which is preliminary data.</text>
</comment>
<proteinExistence type="inferred from homology"/>
<dbReference type="CDD" id="cd03440">
    <property type="entry name" value="hot_dog"/>
    <property type="match status" value="1"/>
</dbReference>
<keyword evidence="12" id="KW-0966">Cell projection</keyword>
<keyword evidence="6" id="KW-0053">Apoptosis</keyword>
<evidence type="ECO:0000313" key="26">
    <source>
        <dbReference type="Proteomes" id="UP001178281"/>
    </source>
</evidence>
<keyword evidence="10" id="KW-0443">Lipid metabolism</keyword>
<evidence type="ECO:0000256" key="5">
    <source>
        <dbReference type="ARBA" id="ARBA00022490"/>
    </source>
</evidence>
<dbReference type="Pfam" id="PF03061">
    <property type="entry name" value="4HBT"/>
    <property type="match status" value="1"/>
</dbReference>
<evidence type="ECO:0000256" key="7">
    <source>
        <dbReference type="ARBA" id="ARBA00022801"/>
    </source>
</evidence>
<dbReference type="PANTHER" id="PTHR12418:SF19">
    <property type="entry name" value="ACYL-COENZYME A THIOESTERASE THEM4"/>
    <property type="match status" value="1"/>
</dbReference>
<evidence type="ECO:0000256" key="20">
    <source>
        <dbReference type="ARBA" id="ARBA00047734"/>
    </source>
</evidence>
<evidence type="ECO:0000256" key="10">
    <source>
        <dbReference type="ARBA" id="ARBA00023098"/>
    </source>
</evidence>
<comment type="catalytic activity">
    <reaction evidence="21">
        <text>decanoyl-CoA + H2O = decanoate + CoA + H(+)</text>
        <dbReference type="Rhea" id="RHEA:40059"/>
        <dbReference type="ChEBI" id="CHEBI:15377"/>
        <dbReference type="ChEBI" id="CHEBI:15378"/>
        <dbReference type="ChEBI" id="CHEBI:27689"/>
        <dbReference type="ChEBI" id="CHEBI:57287"/>
        <dbReference type="ChEBI" id="CHEBI:61430"/>
    </reaction>
    <physiologicalReaction direction="left-to-right" evidence="21">
        <dbReference type="Rhea" id="RHEA:40060"/>
    </physiologicalReaction>
</comment>
<comment type="catalytic activity">
    <reaction evidence="20">
        <text>hexadecanoyl-CoA + H2O = hexadecanoate + CoA + H(+)</text>
        <dbReference type="Rhea" id="RHEA:16645"/>
        <dbReference type="ChEBI" id="CHEBI:7896"/>
        <dbReference type="ChEBI" id="CHEBI:15377"/>
        <dbReference type="ChEBI" id="CHEBI:15378"/>
        <dbReference type="ChEBI" id="CHEBI:57287"/>
        <dbReference type="ChEBI" id="CHEBI:57379"/>
        <dbReference type="EC" id="3.1.2.2"/>
    </reaction>
    <physiologicalReaction direction="left-to-right" evidence="20">
        <dbReference type="Rhea" id="RHEA:16646"/>
    </physiologicalReaction>
</comment>
<evidence type="ECO:0000256" key="1">
    <source>
        <dbReference type="ARBA" id="ARBA00004170"/>
    </source>
</evidence>
<dbReference type="AlphaFoldDB" id="A0AA90NHE7"/>
<sequence>MTEADSEKVDLRSEIPRFKPATPPAAFGEFVENMRRLQDLAVSIDAPDEVYAAAQEKTAELIELLAPFEAREGKGPANRSMQLPGRGSLLMPPWKVEKFDEESVVATGVLRRYHLGGGGVAHGGVLPLIFDDNFGMVVYAAKRPISRTAYLHVNYRKVTPLNVPLAIEGKVDRVDGRKTFITARLTEEDGTLLADGEGLMVQLLPGQP</sequence>
<keyword evidence="4" id="KW-1003">Cell membrane</keyword>
<evidence type="ECO:0000256" key="17">
    <source>
        <dbReference type="ARBA" id="ARBA00040123"/>
    </source>
</evidence>
<gene>
    <name evidence="25" type="ORF">Q7X28_11245</name>
</gene>
<dbReference type="GO" id="GO:0016787">
    <property type="term" value="F:hydrolase activity"/>
    <property type="evidence" value="ECO:0007669"/>
    <property type="project" value="UniProtKB-KW"/>
</dbReference>
<dbReference type="EMBL" id="JAUTIX010000003">
    <property type="protein sequence ID" value="MDP0398505.1"/>
    <property type="molecule type" value="Genomic_DNA"/>
</dbReference>
<dbReference type="GO" id="GO:0005737">
    <property type="term" value="C:cytoplasm"/>
    <property type="evidence" value="ECO:0007669"/>
    <property type="project" value="UniProtKB-SubCell"/>
</dbReference>
<evidence type="ECO:0000256" key="6">
    <source>
        <dbReference type="ARBA" id="ARBA00022703"/>
    </source>
</evidence>
<dbReference type="GO" id="GO:0016020">
    <property type="term" value="C:membrane"/>
    <property type="evidence" value="ECO:0007669"/>
    <property type="project" value="UniProtKB-SubCell"/>
</dbReference>
<keyword evidence="5" id="KW-0963">Cytoplasm</keyword>
<dbReference type="Gene3D" id="3.10.129.10">
    <property type="entry name" value="Hotdog Thioesterase"/>
    <property type="match status" value="1"/>
</dbReference>
<comment type="catalytic activity">
    <reaction evidence="19">
        <text>octanoyl-CoA + H2O = octanoate + CoA + H(+)</text>
        <dbReference type="Rhea" id="RHEA:30143"/>
        <dbReference type="ChEBI" id="CHEBI:15377"/>
        <dbReference type="ChEBI" id="CHEBI:15378"/>
        <dbReference type="ChEBI" id="CHEBI:25646"/>
        <dbReference type="ChEBI" id="CHEBI:57287"/>
        <dbReference type="ChEBI" id="CHEBI:57386"/>
    </reaction>
    <physiologicalReaction direction="left-to-right" evidence="19">
        <dbReference type="Rhea" id="RHEA:30144"/>
    </physiologicalReaction>
</comment>
<dbReference type="PANTHER" id="PTHR12418">
    <property type="entry name" value="ACYL-COENZYME A THIOESTERASE THEM4"/>
    <property type="match status" value="1"/>
</dbReference>
<evidence type="ECO:0000256" key="3">
    <source>
        <dbReference type="ARBA" id="ARBA00004632"/>
    </source>
</evidence>
<dbReference type="SUPFAM" id="SSF54637">
    <property type="entry name" value="Thioesterase/thiol ester dehydrase-isomerase"/>
    <property type="match status" value="1"/>
</dbReference>
<reference evidence="25" key="1">
    <citation type="submission" date="2023-08" db="EMBL/GenBank/DDBJ databases">
        <title>The draft genome of Tsukamurella strandjordii strain 050030.</title>
        <authorList>
            <person name="Zhao F."/>
            <person name="Feng Y."/>
            <person name="Zong Z."/>
        </authorList>
    </citation>
    <scope>NUCLEOTIDE SEQUENCE</scope>
    <source>
        <strain evidence="25">050030</strain>
    </source>
</reference>
<keyword evidence="8" id="KW-0276">Fatty acid metabolism</keyword>
<dbReference type="GO" id="GO:0006631">
    <property type="term" value="P:fatty acid metabolic process"/>
    <property type="evidence" value="ECO:0007669"/>
    <property type="project" value="UniProtKB-KW"/>
</dbReference>
<name>A0AA90NHE7_9ACTN</name>
<evidence type="ECO:0000256" key="13">
    <source>
        <dbReference type="ARBA" id="ARBA00035852"/>
    </source>
</evidence>
<evidence type="ECO:0000256" key="22">
    <source>
        <dbReference type="ARBA" id="ARBA00048074"/>
    </source>
</evidence>
<evidence type="ECO:0000256" key="19">
    <source>
        <dbReference type="ARBA" id="ARBA00047588"/>
    </source>
</evidence>
<dbReference type="EC" id="3.1.2.2" evidence="16"/>
<evidence type="ECO:0000256" key="15">
    <source>
        <dbReference type="ARBA" id="ARBA00038456"/>
    </source>
</evidence>
<evidence type="ECO:0000256" key="12">
    <source>
        <dbReference type="ARBA" id="ARBA00023273"/>
    </source>
</evidence>
<evidence type="ECO:0000256" key="23">
    <source>
        <dbReference type="ARBA" id="ARBA00048180"/>
    </source>
</evidence>